<accession>A0ABU6CP20</accession>
<dbReference type="PANTHER" id="PTHR11647">
    <property type="entry name" value="HYDRANTOINASE/DIHYDROPYRIMIDINASE FAMILY MEMBER"/>
    <property type="match status" value="1"/>
</dbReference>
<proteinExistence type="predicted"/>
<dbReference type="InterPro" id="IPR011059">
    <property type="entry name" value="Metal-dep_hydrolase_composite"/>
</dbReference>
<dbReference type="PANTHER" id="PTHR11647:SF1">
    <property type="entry name" value="COLLAPSIN RESPONSE MEDIATOR PROTEIN"/>
    <property type="match status" value="1"/>
</dbReference>
<dbReference type="InterPro" id="IPR032466">
    <property type="entry name" value="Metal_Hydrolase"/>
</dbReference>
<dbReference type="InterPro" id="IPR050378">
    <property type="entry name" value="Metallo-dep_Hydrolases_sf"/>
</dbReference>
<evidence type="ECO:0000313" key="3">
    <source>
        <dbReference type="Proteomes" id="UP001352223"/>
    </source>
</evidence>
<comment type="caution">
    <text evidence="2">The sequence shown here is derived from an EMBL/GenBank/DDBJ whole genome shotgun (WGS) entry which is preliminary data.</text>
</comment>
<organism evidence="2 3">
    <name type="scientific">Streptomyces kunmingensis</name>
    <dbReference type="NCBI Taxonomy" id="68225"/>
    <lineage>
        <taxon>Bacteria</taxon>
        <taxon>Bacillati</taxon>
        <taxon>Actinomycetota</taxon>
        <taxon>Actinomycetes</taxon>
        <taxon>Kitasatosporales</taxon>
        <taxon>Streptomycetaceae</taxon>
        <taxon>Streptomyces</taxon>
    </lineage>
</organism>
<dbReference type="CDD" id="cd01297">
    <property type="entry name" value="D-aminoacylase"/>
    <property type="match status" value="1"/>
</dbReference>
<dbReference type="Pfam" id="PF07969">
    <property type="entry name" value="Amidohydro_3"/>
    <property type="match status" value="1"/>
</dbReference>
<dbReference type="InterPro" id="IPR013108">
    <property type="entry name" value="Amidohydro_3"/>
</dbReference>
<protein>
    <submittedName>
        <fullName evidence="2">D-aminoacylase</fullName>
    </submittedName>
</protein>
<dbReference type="EMBL" id="JAOZYB010000342">
    <property type="protein sequence ID" value="MEB3965822.1"/>
    <property type="molecule type" value="Genomic_DNA"/>
</dbReference>
<name>A0ABU6CP20_9ACTN</name>
<gene>
    <name evidence="2" type="ORF">OKJ48_37210</name>
</gene>
<reference evidence="2 3" key="1">
    <citation type="submission" date="2022-10" db="EMBL/GenBank/DDBJ databases">
        <authorList>
            <person name="Xie J."/>
            <person name="Shen N."/>
        </authorList>
    </citation>
    <scope>NUCLEOTIDE SEQUENCE [LARGE SCALE GENOMIC DNA]</scope>
    <source>
        <strain evidence="2 3">DSM 41681</strain>
    </source>
</reference>
<dbReference type="Gene3D" id="3.20.20.140">
    <property type="entry name" value="Metal-dependent hydrolases"/>
    <property type="match status" value="2"/>
</dbReference>
<keyword evidence="3" id="KW-1185">Reference proteome</keyword>
<evidence type="ECO:0000313" key="2">
    <source>
        <dbReference type="EMBL" id="MEB3965822.1"/>
    </source>
</evidence>
<dbReference type="SUPFAM" id="SSF51338">
    <property type="entry name" value="Composite domain of metallo-dependent hydrolases"/>
    <property type="match status" value="1"/>
</dbReference>
<evidence type="ECO:0000259" key="1">
    <source>
        <dbReference type="Pfam" id="PF07969"/>
    </source>
</evidence>
<sequence>MLDHLIKSATVVDGTGAPAFVADVGIRDGRIAVVAEAGAVTEEARAVEDASGLVLAPGFVDPHTHYDAQLFWDPYATPSLNHGVTTVAGGNCGFTLAPLNPARPEDADYTRRMMSKVEGMSLVALEEGAPWTWNSFGEYLDALDGRIAVNAGFMVGHCALRRYVMGAEAVGGQPSPEQMRAMLDLFHEAMDAGAWGFSTTQSSTHSDGDGKPVASRHALPAELIALSQAVGEHEGTQIEAIVAGCLDQFSDAEIDLFVEMSAAAGRPLNWNVLTVDAAVPERVPRQLGASERARKAGGRIIALTMPILTPMNMSLGTFCALNLIPGWGEVLGLPVDERIGRLRDPDVRAEMLRRADSKEAGVFRRLTDFGRYVIGDTYSGPNEGLTGRVVRDIAAERGQEPFECLVEICAEDRLRTVLWPMPTDNDPDSWALRAETWSHEDVMLGGSDAGAHLDRMCGAPYTTRFIGDCLRGRRLMGLEAAVKMLTDDPAQLFGLRERGRVREGWHADLVLFDPETIDAGKATLVHDLPGDSPRLDSKAIGITAVWVNGVEAMRHDVVTGAVPGKVLRSGQDTRTVSTR</sequence>
<dbReference type="Proteomes" id="UP001352223">
    <property type="component" value="Unassembled WGS sequence"/>
</dbReference>
<dbReference type="RefSeq" id="WP_324774439.1">
    <property type="nucleotide sequence ID" value="NZ_BAAATS010000009.1"/>
</dbReference>
<feature type="domain" description="Amidohydrolase 3" evidence="1">
    <location>
        <begin position="47"/>
        <end position="550"/>
    </location>
</feature>
<dbReference type="SUPFAM" id="SSF51556">
    <property type="entry name" value="Metallo-dependent hydrolases"/>
    <property type="match status" value="1"/>
</dbReference>